<evidence type="ECO:0000259" key="7">
    <source>
        <dbReference type="Pfam" id="PF08281"/>
    </source>
</evidence>
<comment type="caution">
    <text evidence="8">The sequence shown here is derived from an EMBL/GenBank/DDBJ whole genome shotgun (WGS) entry which is preliminary data.</text>
</comment>
<evidence type="ECO:0000313" key="9">
    <source>
        <dbReference type="Proteomes" id="UP000824109"/>
    </source>
</evidence>
<name>A0A9D1MAK8_9FIRM</name>
<dbReference type="SUPFAM" id="SSF88946">
    <property type="entry name" value="Sigma2 domain of RNA polymerase sigma factors"/>
    <property type="match status" value="1"/>
</dbReference>
<reference evidence="8" key="1">
    <citation type="submission" date="2020-10" db="EMBL/GenBank/DDBJ databases">
        <authorList>
            <person name="Gilroy R."/>
        </authorList>
    </citation>
    <scope>NUCLEOTIDE SEQUENCE</scope>
    <source>
        <strain evidence="8">USAMLcec3-3695</strain>
    </source>
</reference>
<proteinExistence type="inferred from homology"/>
<keyword evidence="3" id="KW-0731">Sigma factor</keyword>
<dbReference type="GO" id="GO:0006352">
    <property type="term" value="P:DNA-templated transcription initiation"/>
    <property type="evidence" value="ECO:0007669"/>
    <property type="project" value="InterPro"/>
</dbReference>
<evidence type="ECO:0000256" key="1">
    <source>
        <dbReference type="ARBA" id="ARBA00010641"/>
    </source>
</evidence>
<evidence type="ECO:0000256" key="3">
    <source>
        <dbReference type="ARBA" id="ARBA00023082"/>
    </source>
</evidence>
<dbReference type="Pfam" id="PF04542">
    <property type="entry name" value="Sigma70_r2"/>
    <property type="match status" value="1"/>
</dbReference>
<evidence type="ECO:0000313" key="8">
    <source>
        <dbReference type="EMBL" id="HIU56731.1"/>
    </source>
</evidence>
<dbReference type="Pfam" id="PF08281">
    <property type="entry name" value="Sigma70_r4_2"/>
    <property type="match status" value="1"/>
</dbReference>
<dbReference type="InterPro" id="IPR013325">
    <property type="entry name" value="RNA_pol_sigma_r2"/>
</dbReference>
<dbReference type="GO" id="GO:0003677">
    <property type="term" value="F:DNA binding"/>
    <property type="evidence" value="ECO:0007669"/>
    <property type="project" value="InterPro"/>
</dbReference>
<dbReference type="Gene3D" id="1.10.10.10">
    <property type="entry name" value="Winged helix-like DNA-binding domain superfamily/Winged helix DNA-binding domain"/>
    <property type="match status" value="1"/>
</dbReference>
<dbReference type="InterPro" id="IPR013249">
    <property type="entry name" value="RNA_pol_sigma70_r4_t2"/>
</dbReference>
<dbReference type="AlphaFoldDB" id="A0A9D1MAK8"/>
<sequence>MIALCRNGDREAFNALVLKYQKQVFNIAYGMLSDYEDASDAAQDVFIKVYRSIASFRGQSSFSTWLYRICSNVCNDMLRKRQRRGISISLDNDEEDNPASHLPSEEPTPAERLEESERSRAVREAINGLRKEYREIIVFSDMEQLSYEEIAKILRCPVGTVKSRLNRARNALRKKLSEKRELF</sequence>
<comment type="similarity">
    <text evidence="1">Belongs to the sigma-70 factor family. ECF subfamily.</text>
</comment>
<keyword evidence="2" id="KW-0805">Transcription regulation</keyword>
<feature type="domain" description="RNA polymerase sigma-70 region 2" evidence="6">
    <location>
        <begin position="16"/>
        <end position="84"/>
    </location>
</feature>
<dbReference type="CDD" id="cd06171">
    <property type="entry name" value="Sigma70_r4"/>
    <property type="match status" value="1"/>
</dbReference>
<reference evidence="8" key="2">
    <citation type="journal article" date="2021" name="PeerJ">
        <title>Extensive microbial diversity within the chicken gut microbiome revealed by metagenomics and culture.</title>
        <authorList>
            <person name="Gilroy R."/>
            <person name="Ravi A."/>
            <person name="Getino M."/>
            <person name="Pursley I."/>
            <person name="Horton D.L."/>
            <person name="Alikhan N.F."/>
            <person name="Baker D."/>
            <person name="Gharbi K."/>
            <person name="Hall N."/>
            <person name="Watson M."/>
            <person name="Adriaenssens E.M."/>
            <person name="Foster-Nyarko E."/>
            <person name="Jarju S."/>
            <person name="Secka A."/>
            <person name="Antonio M."/>
            <person name="Oren A."/>
            <person name="Chaudhuri R.R."/>
            <person name="La Ragione R."/>
            <person name="Hildebrand F."/>
            <person name="Pallen M.J."/>
        </authorList>
    </citation>
    <scope>NUCLEOTIDE SEQUENCE</scope>
    <source>
        <strain evidence="8">USAMLcec3-3695</strain>
    </source>
</reference>
<dbReference type="InterPro" id="IPR036388">
    <property type="entry name" value="WH-like_DNA-bd_sf"/>
</dbReference>
<evidence type="ECO:0000256" key="4">
    <source>
        <dbReference type="ARBA" id="ARBA00023163"/>
    </source>
</evidence>
<dbReference type="InterPro" id="IPR039425">
    <property type="entry name" value="RNA_pol_sigma-70-like"/>
</dbReference>
<accession>A0A9D1MAK8</accession>
<dbReference type="PANTHER" id="PTHR43133">
    <property type="entry name" value="RNA POLYMERASE ECF-TYPE SIGMA FACTO"/>
    <property type="match status" value="1"/>
</dbReference>
<feature type="domain" description="RNA polymerase sigma factor 70 region 4 type 2" evidence="7">
    <location>
        <begin position="120"/>
        <end position="172"/>
    </location>
</feature>
<dbReference type="Gene3D" id="1.10.1740.10">
    <property type="match status" value="1"/>
</dbReference>
<organism evidence="8 9">
    <name type="scientific">Candidatus Ornithomonoglobus merdipullorum</name>
    <dbReference type="NCBI Taxonomy" id="2840895"/>
    <lineage>
        <taxon>Bacteria</taxon>
        <taxon>Bacillati</taxon>
        <taxon>Bacillota</taxon>
        <taxon>Clostridia</taxon>
        <taxon>Candidatus Ornithomonoglobus</taxon>
    </lineage>
</organism>
<dbReference type="PANTHER" id="PTHR43133:SF51">
    <property type="entry name" value="RNA POLYMERASE SIGMA FACTOR"/>
    <property type="match status" value="1"/>
</dbReference>
<evidence type="ECO:0000256" key="2">
    <source>
        <dbReference type="ARBA" id="ARBA00023015"/>
    </source>
</evidence>
<dbReference type="InterPro" id="IPR007627">
    <property type="entry name" value="RNA_pol_sigma70_r2"/>
</dbReference>
<feature type="region of interest" description="Disordered" evidence="5">
    <location>
        <begin position="89"/>
        <end position="117"/>
    </location>
</feature>
<protein>
    <submittedName>
        <fullName evidence="8">Sigma-70 family RNA polymerase sigma factor</fullName>
    </submittedName>
</protein>
<dbReference type="Proteomes" id="UP000824109">
    <property type="component" value="Unassembled WGS sequence"/>
</dbReference>
<dbReference type="SUPFAM" id="SSF88659">
    <property type="entry name" value="Sigma3 and sigma4 domains of RNA polymerase sigma factors"/>
    <property type="match status" value="1"/>
</dbReference>
<keyword evidence="4" id="KW-0804">Transcription</keyword>
<gene>
    <name evidence="8" type="ORF">IAA61_02830</name>
</gene>
<dbReference type="InterPro" id="IPR013324">
    <property type="entry name" value="RNA_pol_sigma_r3/r4-like"/>
</dbReference>
<evidence type="ECO:0000259" key="6">
    <source>
        <dbReference type="Pfam" id="PF04542"/>
    </source>
</evidence>
<dbReference type="EMBL" id="DVNB01000029">
    <property type="protein sequence ID" value="HIU56731.1"/>
    <property type="molecule type" value="Genomic_DNA"/>
</dbReference>
<dbReference type="GO" id="GO:0016987">
    <property type="term" value="F:sigma factor activity"/>
    <property type="evidence" value="ECO:0007669"/>
    <property type="project" value="UniProtKB-KW"/>
</dbReference>
<dbReference type="NCBIfam" id="TIGR02937">
    <property type="entry name" value="sigma70-ECF"/>
    <property type="match status" value="1"/>
</dbReference>
<dbReference type="InterPro" id="IPR014284">
    <property type="entry name" value="RNA_pol_sigma-70_dom"/>
</dbReference>
<evidence type="ECO:0000256" key="5">
    <source>
        <dbReference type="SAM" id="MobiDB-lite"/>
    </source>
</evidence>